<dbReference type="Gene3D" id="1.10.1660.10">
    <property type="match status" value="1"/>
</dbReference>
<reference evidence="3 4" key="1">
    <citation type="submission" date="2016-03" db="EMBL/GenBank/DDBJ databases">
        <title>Genome sequence of Nesiotobacter sp. nov., a moderately halophilic alphaproteobacterium isolated from the Yellow Sea, China.</title>
        <authorList>
            <person name="Zhang G."/>
            <person name="Zhang R."/>
        </authorList>
    </citation>
    <scope>NUCLEOTIDE SEQUENCE [LARGE SCALE GENOMIC DNA]</scope>
    <source>
        <strain evidence="3 4">WB1-6</strain>
    </source>
</reference>
<organism evidence="3 4">
    <name type="scientific">Pseudovibrio exalbescens</name>
    <dbReference type="NCBI Taxonomy" id="197461"/>
    <lineage>
        <taxon>Bacteria</taxon>
        <taxon>Pseudomonadati</taxon>
        <taxon>Pseudomonadota</taxon>
        <taxon>Alphaproteobacteria</taxon>
        <taxon>Hyphomicrobiales</taxon>
        <taxon>Stappiaceae</taxon>
        <taxon>Pseudovibrio</taxon>
    </lineage>
</organism>
<proteinExistence type="predicted"/>
<name>A0A1U7JLH9_9HYPH</name>
<dbReference type="GO" id="GO:0003700">
    <property type="term" value="F:DNA-binding transcription factor activity"/>
    <property type="evidence" value="ECO:0007669"/>
    <property type="project" value="InterPro"/>
</dbReference>
<dbReference type="SUPFAM" id="SSF46955">
    <property type="entry name" value="Putative DNA-binding domain"/>
    <property type="match status" value="1"/>
</dbReference>
<evidence type="ECO:0000259" key="2">
    <source>
        <dbReference type="PROSITE" id="PS50937"/>
    </source>
</evidence>
<evidence type="ECO:0000313" key="3">
    <source>
        <dbReference type="EMBL" id="OKL45579.1"/>
    </source>
</evidence>
<protein>
    <submittedName>
        <fullName evidence="3">MerR family transcriptional regulator</fullName>
    </submittedName>
</protein>
<sequence length="146" mass="16921">MADSASKPKDYMKIAAETDQELFGISELAEEFSVSTRAIRFYENKGLLSPQRVNGHRVFTKRDRARLALILRARSIGYSLTEISHYLDLYKHSGTGQREQLEYLVDRTDETIRDLEHRRAMIDQTLRELKTINGEAKRCLKDQVES</sequence>
<gene>
    <name evidence="3" type="ORF">A3843_04535</name>
</gene>
<keyword evidence="4" id="KW-1185">Reference proteome</keyword>
<dbReference type="RefSeq" id="WP_036487831.1">
    <property type="nucleotide sequence ID" value="NZ_LVVZ01000005.1"/>
</dbReference>
<dbReference type="AlphaFoldDB" id="A0A1U7JLH9"/>
<evidence type="ECO:0000256" key="1">
    <source>
        <dbReference type="ARBA" id="ARBA00023125"/>
    </source>
</evidence>
<dbReference type="SMART" id="SM00422">
    <property type="entry name" value="HTH_MERR"/>
    <property type="match status" value="1"/>
</dbReference>
<dbReference type="Pfam" id="PF13411">
    <property type="entry name" value="MerR_1"/>
    <property type="match status" value="1"/>
</dbReference>
<evidence type="ECO:0000313" key="4">
    <source>
        <dbReference type="Proteomes" id="UP000185783"/>
    </source>
</evidence>
<accession>A0A1U7JLH9</accession>
<dbReference type="InterPro" id="IPR000551">
    <property type="entry name" value="MerR-type_HTH_dom"/>
</dbReference>
<dbReference type="InterPro" id="IPR009061">
    <property type="entry name" value="DNA-bd_dom_put_sf"/>
</dbReference>
<feature type="domain" description="HTH merR-type" evidence="2">
    <location>
        <begin position="22"/>
        <end position="89"/>
    </location>
</feature>
<dbReference type="EMBL" id="LVVZ01000005">
    <property type="protein sequence ID" value="OKL45579.1"/>
    <property type="molecule type" value="Genomic_DNA"/>
</dbReference>
<dbReference type="PANTHER" id="PTHR30204">
    <property type="entry name" value="REDOX-CYCLING DRUG-SENSING TRANSCRIPTIONAL ACTIVATOR SOXR"/>
    <property type="match status" value="1"/>
</dbReference>
<dbReference type="InterPro" id="IPR047057">
    <property type="entry name" value="MerR_fam"/>
</dbReference>
<dbReference type="PROSITE" id="PS50937">
    <property type="entry name" value="HTH_MERR_2"/>
    <property type="match status" value="1"/>
</dbReference>
<dbReference type="PANTHER" id="PTHR30204:SF58">
    <property type="entry name" value="HTH-TYPE TRANSCRIPTIONAL REGULATOR YFMP"/>
    <property type="match status" value="1"/>
</dbReference>
<dbReference type="OrthoDB" id="9803659at2"/>
<comment type="caution">
    <text evidence="3">The sequence shown here is derived from an EMBL/GenBank/DDBJ whole genome shotgun (WGS) entry which is preliminary data.</text>
</comment>
<dbReference type="CDD" id="cd04776">
    <property type="entry name" value="HTH_GnyR"/>
    <property type="match status" value="1"/>
</dbReference>
<dbReference type="Proteomes" id="UP000185783">
    <property type="component" value="Unassembled WGS sequence"/>
</dbReference>
<dbReference type="GO" id="GO:0003677">
    <property type="term" value="F:DNA binding"/>
    <property type="evidence" value="ECO:0007669"/>
    <property type="project" value="UniProtKB-KW"/>
</dbReference>
<keyword evidence="1" id="KW-0238">DNA-binding</keyword>
<dbReference type="STRING" id="197461.A3843_04535"/>